<sequence>MTRVLTAGHGIDAIVGVAGAGKSTRMEACRIGWDATGFTYAGPPSPRSPRKT</sequence>
<keyword evidence="3" id="KW-1185">Reference proteome</keyword>
<gene>
    <name evidence="1" type="ORF">GCM10020367_00270</name>
    <name evidence="2" type="ORF">GCM10020367_68570</name>
</gene>
<accession>A0ABP6S383</accession>
<reference evidence="3" key="2">
    <citation type="journal article" date="2019" name="Int. J. Syst. Evol. Microbiol.">
        <title>The Global Catalogue of Microorganisms (GCM) 10K type strain sequencing project: providing services to taxonomists for standard genome sequencing and annotation.</title>
        <authorList>
            <consortium name="The Broad Institute Genomics Platform"/>
            <consortium name="The Broad Institute Genome Sequencing Center for Infectious Disease"/>
            <person name="Wu L."/>
            <person name="Ma J."/>
        </authorList>
    </citation>
    <scope>NUCLEOTIDE SEQUENCE [LARGE SCALE GENOMIC DNA]</scope>
    <source>
        <strain evidence="3">JCM 9651</strain>
    </source>
</reference>
<dbReference type="EMBL" id="BAAAYL010000001">
    <property type="protein sequence ID" value="GAA3380540.1"/>
    <property type="molecule type" value="Genomic_DNA"/>
</dbReference>
<reference evidence="1" key="3">
    <citation type="submission" date="2023-12" db="EMBL/GenBank/DDBJ databases">
        <authorList>
            <person name="Sun Q."/>
            <person name="Inoue M."/>
        </authorList>
    </citation>
    <scope>NUCLEOTIDE SEQUENCE</scope>
    <source>
        <strain evidence="1">JCM 9651</strain>
    </source>
</reference>
<evidence type="ECO:0000313" key="3">
    <source>
        <dbReference type="Proteomes" id="UP001499990"/>
    </source>
</evidence>
<dbReference type="EMBL" id="BAAAYL010000001">
    <property type="protein sequence ID" value="GAA3367159.1"/>
    <property type="molecule type" value="Genomic_DNA"/>
</dbReference>
<proteinExistence type="predicted"/>
<evidence type="ECO:0000313" key="1">
    <source>
        <dbReference type="EMBL" id="GAA3367159.1"/>
    </source>
</evidence>
<reference evidence="1" key="1">
    <citation type="journal article" date="2014" name="Int. J. Syst. Evol. Microbiol.">
        <title>Complete genome of a new Firmicutes species belonging to the dominant human colonic microbiota ('Ruminococcus bicirculans') reveals two chromosomes and a selective capacity to utilize plant glucans.</title>
        <authorList>
            <consortium name="NISC Comparative Sequencing Program"/>
            <person name="Wegmann U."/>
            <person name="Louis P."/>
            <person name="Goesmann A."/>
            <person name="Henrissat B."/>
            <person name="Duncan S.H."/>
            <person name="Flint H.J."/>
        </authorList>
    </citation>
    <scope>NUCLEOTIDE SEQUENCE</scope>
    <source>
        <strain evidence="1">JCM 9651</strain>
    </source>
</reference>
<protein>
    <submittedName>
        <fullName evidence="1">Uncharacterized protein</fullName>
    </submittedName>
</protein>
<organism evidence="1 3">
    <name type="scientific">Streptomyces sannanensis</name>
    <dbReference type="NCBI Taxonomy" id="285536"/>
    <lineage>
        <taxon>Bacteria</taxon>
        <taxon>Bacillati</taxon>
        <taxon>Actinomycetota</taxon>
        <taxon>Actinomycetes</taxon>
        <taxon>Kitasatosporales</taxon>
        <taxon>Streptomycetaceae</taxon>
        <taxon>Streptomyces</taxon>
    </lineage>
</organism>
<evidence type="ECO:0000313" key="2">
    <source>
        <dbReference type="EMBL" id="GAA3380540.1"/>
    </source>
</evidence>
<dbReference type="Proteomes" id="UP001499990">
    <property type="component" value="Unassembled WGS sequence"/>
</dbReference>
<comment type="caution">
    <text evidence="1">The sequence shown here is derived from an EMBL/GenBank/DDBJ whole genome shotgun (WGS) entry which is preliminary data.</text>
</comment>
<name>A0ABP6S383_9ACTN</name>
<dbReference type="Pfam" id="PF13604">
    <property type="entry name" value="AAA_30"/>
    <property type="match status" value="1"/>
</dbReference>